<keyword evidence="3" id="KW-1003">Cell membrane</keyword>
<evidence type="ECO:0000256" key="2">
    <source>
        <dbReference type="ARBA" id="ARBA00022448"/>
    </source>
</evidence>
<keyword evidence="15" id="KW-1185">Reference proteome</keyword>
<evidence type="ECO:0000256" key="4">
    <source>
        <dbReference type="ARBA" id="ARBA00022692"/>
    </source>
</evidence>
<protein>
    <recommendedName>
        <fullName evidence="13">Ionotropic glutamate receptor L-glutamate and glycine-binding domain-containing protein</fullName>
    </recommendedName>
</protein>
<keyword evidence="4 12" id="KW-0812">Transmembrane</keyword>
<evidence type="ECO:0000256" key="7">
    <source>
        <dbReference type="ARBA" id="ARBA00023136"/>
    </source>
</evidence>
<gene>
    <name evidence="14" type="ORF">Cfor_00638</name>
</gene>
<dbReference type="PANTHER" id="PTHR42643">
    <property type="entry name" value="IONOTROPIC RECEPTOR 20A-RELATED"/>
    <property type="match status" value="1"/>
</dbReference>
<evidence type="ECO:0000256" key="12">
    <source>
        <dbReference type="SAM" id="Phobius"/>
    </source>
</evidence>
<keyword evidence="9" id="KW-0325">Glycoprotein</keyword>
<dbReference type="PANTHER" id="PTHR42643:SF24">
    <property type="entry name" value="IONOTROPIC RECEPTOR 60A"/>
    <property type="match status" value="1"/>
</dbReference>
<dbReference type="InterPro" id="IPR052192">
    <property type="entry name" value="Insect_Ionotropic_Sensory_Rcpt"/>
</dbReference>
<evidence type="ECO:0000256" key="11">
    <source>
        <dbReference type="ARBA" id="ARBA00023303"/>
    </source>
</evidence>
<dbReference type="GO" id="GO:0005886">
    <property type="term" value="C:plasma membrane"/>
    <property type="evidence" value="ECO:0007669"/>
    <property type="project" value="UniProtKB-SubCell"/>
</dbReference>
<dbReference type="Proteomes" id="UP000502823">
    <property type="component" value="Unassembled WGS sequence"/>
</dbReference>
<keyword evidence="8" id="KW-0675">Receptor</keyword>
<feature type="transmembrane region" description="Helical" evidence="12">
    <location>
        <begin position="81"/>
        <end position="101"/>
    </location>
</feature>
<reference evidence="15" key="1">
    <citation type="submission" date="2020-01" db="EMBL/GenBank/DDBJ databases">
        <title>Draft genome sequence of the Termite Coptotermes fromosanus.</title>
        <authorList>
            <person name="Itakura S."/>
            <person name="Yosikawa Y."/>
            <person name="Umezawa K."/>
        </authorList>
    </citation>
    <scope>NUCLEOTIDE SEQUENCE [LARGE SCALE GENOMIC DNA]</scope>
</reference>
<evidence type="ECO:0000256" key="5">
    <source>
        <dbReference type="ARBA" id="ARBA00022989"/>
    </source>
</evidence>
<feature type="non-terminal residue" evidence="14">
    <location>
        <position position="127"/>
    </location>
</feature>
<feature type="domain" description="Ionotropic glutamate receptor L-glutamate and glycine-binding" evidence="13">
    <location>
        <begin position="6"/>
        <end position="52"/>
    </location>
</feature>
<keyword evidence="10" id="KW-1071">Ligand-gated ion channel</keyword>
<keyword evidence="7 12" id="KW-0472">Membrane</keyword>
<sequence>TVFHEADSFGSKSPNGSWNGMMALVSSGAADIGIGDFFLTKERSEVVEFTYTLGIDTHNVFIRLPNNSALTWNRYVAPFSYGLWLVVAIAACALSVCLALTTCGRERNQGRTVPAVFFYIHACFCQQ</sequence>
<feature type="non-terminal residue" evidence="14">
    <location>
        <position position="1"/>
    </location>
</feature>
<name>A0A6L2Q117_COPFO</name>
<keyword evidence="6" id="KW-0406">Ion transport</keyword>
<dbReference type="GO" id="GO:0015276">
    <property type="term" value="F:ligand-gated monoatomic ion channel activity"/>
    <property type="evidence" value="ECO:0007669"/>
    <property type="project" value="InterPro"/>
</dbReference>
<evidence type="ECO:0000256" key="1">
    <source>
        <dbReference type="ARBA" id="ARBA00004651"/>
    </source>
</evidence>
<evidence type="ECO:0000256" key="8">
    <source>
        <dbReference type="ARBA" id="ARBA00023170"/>
    </source>
</evidence>
<proteinExistence type="predicted"/>
<dbReference type="OrthoDB" id="6424337at2759"/>
<evidence type="ECO:0000256" key="3">
    <source>
        <dbReference type="ARBA" id="ARBA00022475"/>
    </source>
</evidence>
<evidence type="ECO:0000259" key="13">
    <source>
        <dbReference type="Pfam" id="PF10613"/>
    </source>
</evidence>
<evidence type="ECO:0000256" key="10">
    <source>
        <dbReference type="ARBA" id="ARBA00023286"/>
    </source>
</evidence>
<dbReference type="Gene3D" id="3.40.190.10">
    <property type="entry name" value="Periplasmic binding protein-like II"/>
    <property type="match status" value="1"/>
</dbReference>
<evidence type="ECO:0000313" key="14">
    <source>
        <dbReference type="EMBL" id="GFG37232.1"/>
    </source>
</evidence>
<dbReference type="InterPro" id="IPR019594">
    <property type="entry name" value="Glu/Gly-bd"/>
</dbReference>
<accession>A0A6L2Q117</accession>
<evidence type="ECO:0000256" key="6">
    <source>
        <dbReference type="ARBA" id="ARBA00023065"/>
    </source>
</evidence>
<dbReference type="SUPFAM" id="SSF53850">
    <property type="entry name" value="Periplasmic binding protein-like II"/>
    <property type="match status" value="1"/>
</dbReference>
<dbReference type="InParanoid" id="A0A6L2Q117"/>
<evidence type="ECO:0000313" key="15">
    <source>
        <dbReference type="Proteomes" id="UP000502823"/>
    </source>
</evidence>
<evidence type="ECO:0000256" key="9">
    <source>
        <dbReference type="ARBA" id="ARBA00023180"/>
    </source>
</evidence>
<dbReference type="Pfam" id="PF10613">
    <property type="entry name" value="Lig_chan-Glu_bd"/>
    <property type="match status" value="1"/>
</dbReference>
<comment type="subcellular location">
    <subcellularLocation>
        <location evidence="1">Cell membrane</location>
        <topology evidence="1">Multi-pass membrane protein</topology>
    </subcellularLocation>
</comment>
<dbReference type="AlphaFoldDB" id="A0A6L2Q117"/>
<keyword evidence="2" id="KW-0813">Transport</keyword>
<organism evidence="14 15">
    <name type="scientific">Coptotermes formosanus</name>
    <name type="common">Formosan subterranean termite</name>
    <dbReference type="NCBI Taxonomy" id="36987"/>
    <lineage>
        <taxon>Eukaryota</taxon>
        <taxon>Metazoa</taxon>
        <taxon>Ecdysozoa</taxon>
        <taxon>Arthropoda</taxon>
        <taxon>Hexapoda</taxon>
        <taxon>Insecta</taxon>
        <taxon>Pterygota</taxon>
        <taxon>Neoptera</taxon>
        <taxon>Polyneoptera</taxon>
        <taxon>Dictyoptera</taxon>
        <taxon>Blattodea</taxon>
        <taxon>Blattoidea</taxon>
        <taxon>Termitoidae</taxon>
        <taxon>Rhinotermitidae</taxon>
        <taxon>Coptotermes</taxon>
    </lineage>
</organism>
<keyword evidence="11" id="KW-0407">Ion channel</keyword>
<dbReference type="EMBL" id="BLKM01006402">
    <property type="protein sequence ID" value="GFG37232.1"/>
    <property type="molecule type" value="Genomic_DNA"/>
</dbReference>
<comment type="caution">
    <text evidence="14">The sequence shown here is derived from an EMBL/GenBank/DDBJ whole genome shotgun (WGS) entry which is preliminary data.</text>
</comment>
<keyword evidence="5 12" id="KW-1133">Transmembrane helix</keyword>